<dbReference type="SUPFAM" id="SSF53300">
    <property type="entry name" value="vWA-like"/>
    <property type="match status" value="1"/>
</dbReference>
<accession>A0A5B9DMA4</accession>
<keyword evidence="3" id="KW-1185">Reference proteome</keyword>
<dbReference type="InterPro" id="IPR043824">
    <property type="entry name" value="DUF5801"/>
</dbReference>
<dbReference type="EMBL" id="CP041690">
    <property type="protein sequence ID" value="QEE20025.1"/>
    <property type="molecule type" value="Genomic_DNA"/>
</dbReference>
<dbReference type="InterPro" id="IPR008979">
    <property type="entry name" value="Galactose-bd-like_sf"/>
</dbReference>
<proteinExistence type="predicted"/>
<organism evidence="2 3">
    <name type="scientific">Paradevosia tibetensis</name>
    <dbReference type="NCBI Taxonomy" id="1447062"/>
    <lineage>
        <taxon>Bacteria</taxon>
        <taxon>Pseudomonadati</taxon>
        <taxon>Pseudomonadota</taxon>
        <taxon>Alphaproteobacteria</taxon>
        <taxon>Hyphomicrobiales</taxon>
        <taxon>Devosiaceae</taxon>
        <taxon>Paradevosia</taxon>
    </lineage>
</organism>
<dbReference type="SUPFAM" id="SSF51120">
    <property type="entry name" value="beta-Roll"/>
    <property type="match status" value="1"/>
</dbReference>
<dbReference type="Pfam" id="PF17803">
    <property type="entry name" value="Cadherin_4"/>
    <property type="match status" value="1"/>
</dbReference>
<name>A0A5B9DMA4_9HYPH</name>
<feature type="region of interest" description="Disordered" evidence="1">
    <location>
        <begin position="4523"/>
        <end position="4543"/>
    </location>
</feature>
<dbReference type="Pfam" id="PF04862">
    <property type="entry name" value="DUF642"/>
    <property type="match status" value="1"/>
</dbReference>
<feature type="region of interest" description="Disordered" evidence="1">
    <location>
        <begin position="4315"/>
        <end position="4334"/>
    </location>
</feature>
<dbReference type="OrthoDB" id="8143322at2"/>
<dbReference type="InterPro" id="IPR001343">
    <property type="entry name" value="Hemolysn_Ca-bd"/>
</dbReference>
<sequence length="4702" mass="477293">MAINNEFDRSANREVVSDRATSDDVSSVSAGAGAQVLPGVTQDVAPSPEVVLVAQASVPAMDAAPEQVVVEMAEGNIARLPEGADISQPRQNGANLEFVQPDGTVIVIPNGAVQGLTLFIGAVEIPPQTVAQLFAANGIEAAAGPEGGAEGSHGNFGWQDPGGIGDGLGYGDLLPPTELFRGLPDFEQLLGVNSRPMFGGLQLVLGGVSDEGLAFGNLDEAGSDDTTNSATLEGQLAVNDPDGDPLQFVLGIPAIALKSGGVDIVWDASGENVLIGRAGGVEIICITITEGRTADGGGHYLVELKGPIDHPIANVEDQVTLNIPITVSDGQGGSDTSTLVLTIEDDSPILTDAPVATIVNGDFTAPGDFTQQHDWGGADNDGVTGWIVEGPQVERVNDGYLGMHTSNGAPMIDMAASPGNITLSQEVSGLVNGQTYAIQFEAGAPVPDSAVLEVYWGGELIGTINPSNAMTSYNYVVTATGNAALDKLTFKEVGNSSSDPVGNGIPGTHGLHGTYLANVGIVAAAIVDEDGLAGGNAGGVGDVEGAATQATGILGIKWGADNGDLPDVEGVQDSFGRAVYFTDASVAYSGASALTSLGENIEFRLENNGTRLVGYVAGHGEGEEAGAERVVFTVSLSDDGSGSFVFTLLGQLDHAAGGDENDITLTFDFTARDFDGDTVGGKFAVAVDDDSPVQLTGEEAPHVSATVLEDGISASMGDAGDKLEGNRENGETTSSDEASGLAGSLTSLIKVGADGPATFSVNFDLSGLPHLYSHGQPVTYSVLGNVLTATGVTGTVFTLSVNSDGSWSFDLDGQLDHVAGSGENFALRSGEGSVSAIDFSSIITVTDFDGDKLVGLSPNSFTIAVQDDVPVATGASLVANNLIVNGSFELGAPPVNGEGWAITGAVPGWTNAQGGALFEIQQGNIGGQNPQDGNYKVELDGDRDGGLENTNATVQQTISGTEAGQTYVLTFWYSPRPGSEGSSGMEVRFGGNLVHEITSENAGSGWQKITIVVTADGPNAVLSFTGTGAADEFGAYLDNVSLSPIQTVDENDIFNVLSTGSSPFDDADGSVSAFNLLGLGFAAKVTGSLAASVSFGADGPAASNAFALTGDAASTLTALGLTSKGGAIVFTQVGNVVYGYVDNGNGHADIFDRPVMALALNTATGDYEFRLFDQVDHVADAVNAENTGLQHDGEGVLNAIDFGSIIKATDSDGDSIVLDGQLLISIKDDVPSLAVTLDNTVRIDETSGKQNSDVTDVAAAAAIKQFFVDHGVVGATDVSLGAPIFARNDVVDFSTAPGADEPVTVTMALAVTDPNSGLYTTDGKAITLSLNAQGVVVGTFDGGKVAFALSIDNQGQVTIAQYVSLRHGDIGSADDSIDLTGKVSAVVSATDYDGDTVTKTVAIGDHIAFDDDGPTLVAGSVEVRSIYENDINTHWSHGTSPSDGNGEGGPGNGSYTDSWSGAAYITGSLANLVNFGADGAANTAFSFTTNWQSYLTSLHLFSKETALPENGQELVYTRSGNVITAWEPDTDGWQDTSNPVFRLTINADGTYKFELFDELIHKAGNGENTELRSGNNGATIDGIDFGKIIQATDGDGDTVTLDGKFVIKVVDDVPVADIDLGRASVVHDESYGSQYDADDTTSNAVKALFAGVANAGQALGYARSDGAVVYNDSAIGADSPALSQQFSLAIVDAVSGLKLTDGSSITLVQEGNLIVGRVDTGADAGKAAFAISIDQSGYVSIAQYLSLEHDNTHSSNETINLAGKINAVLTVTDSDGDTVSDSIGIGSKIGFRDDGPSVEARAYGESQVTLTTHDAATPGTGSETVTANFASLFSAQINYGADGAGGSPTWTYALQLASYNGVDSGLGSNGSDIRLFLVNGVIYGSTTSNINHAQSQAVFKIEVDATGTVTLTQYREIDHSYNHDTASPYDDQLASLANGFVKLVGTVTVTDGDGDTDTSSATIDLGGNIRFADDGPSVVAAVAGDGNAILTTYDHDTVGYSSDVASFNFGNLFSVSSSSFGPDGPGNTSWSYGLSITGTPVNGRVDSGLNSDGNNIYLYNIQGVIYGSTSTSGQSSSVISNAVFKIVVSSNGTVTLTQYEAIDHANNSDTSAPYDDQFANLANGLIKLTGTVTITDGDGDSASSSASIDLGGNVRFADDGPSVSLKVSSDSNVVLKTYDADTIGAASDTDTANFGNLFSIQSPSYGADGQGATTWSYGFNLLGGDGTDSGQKSNGDTIRLYLIDGQVVGSTAGSLGAVSTANTIFALQVSGSGVVKLIQYAEIDHSGGSSSNYASQYASLANNLVQLVGTVTITDSDGDKASASKSIDLGGNVRFYDDGPAVSVSATDNNSVVLTTQDADTIGAASDTAVSTANFGNVFQANTNYGADGAGHVAWNFGLGISSQGLQSNLVANGLTIRLYSDNGVVYGSTATSAGARNDANTIFKVEVDATGKVTLTQLSQIQHPVGSDLVTLAGNLITLTGSATVTDGDGDTATHSKSIDLGGNIAFADDGPTASSYAGETFAENSGAHDLGSANSLLAIDAGADGLKSVTFGVGSQGGSLSIDGNGHLVYTPPASVSSTTTVTETFSYTVEDGDGDKVVKQITFGVSDSGVTMGAAPTALVVDEDDIAGANGNSGGPGDLAQTTTGHLAYTLGGDALQSVALSVASTGLTTIAGHNVSTSWDAATKTLTGYGADASDVVFTIKLSNVTNTGADYTIELLQPVVHPDHTNSDPNAPVNFEDNLSFDVLATVTDADGSTGTATIAVTINDDAVYMSDYGVHPTFDEGSGAHDLGVAQTLLEFSAGADGQASLVFHAGDKGGTLSIDQNGHLIYMAPANIAGTGTVVETIAYTLTDKDGDSVTRYATINVANTGVTMGAAPADLVIDEDDINATGNAGGAGDVSATTTTGHLAYTLGVDPLQSVVLSVATTGLVKLDGVTAIQTTWDDTTKTLIGYGINPSDVVFKIALSSIGTTGADYTITLFQPVSHPGHDADGANDGPETAYEDNVSFNVLATVTDIGGSSGTAGFTVTINDDSPTAVNDTDSVAAGSFAAATGNVITDSEGDGGKDATGADGAMVSQVYSAHSGTTEVNSASTVVVGEYGVLTISFDGAYSYARNAGTPGGVSDVFTYTLKDGDSDTATATLTIDIGNATPTFTVPAAGGETTSVYEAGLPARGLEPEGTGEAIQPGANGDTRESVSGTIAFSSPDGLTQVSLNGVALTTSLTVISDTIQGTLSAMYSYGANGEGQISYVYTLKDNTSGEGTSVSFAVAVEDADGDTSAAGNLVINIVDDAPQAFSDVAMSVLETAGATNGTNLLANDHQGADGATVTAVDFGLGLGFQAISASGTTTFTNANGTYTFKADGAWTFDPVINASNSDTTGSFTYRITDGDGDEATASQVVNIQNANSLPTAGTTSATLDDDGLANGNPGGTNDLTGGSPESVATGTLPHDYNVDGKAAADPISFSTMNGTSGMVGTEQVTYSWDAATNTLTAASGARGSIFTVKVDGGVDNGNGNYTVTLLKPVLHEPGQDENNAQVSLTYTVKDSNNDTTNGTFNLTFNDDTPVAHGETAEATAGAVQKVDAVFIVDVSGSMNDDYINVPGTDLSNDRIGLARYSMLQLINNSAQLENILIIRFDGAGRTGVWMNKADAIAFINNDSNWNLGNNGTNYDAALSTTMNAFDGTRPSAVSPETAVYFLSDGEPSSGGGITNDGSGSNVSINEWETFVSDPANKIGDVFAVGIGPDVSVSALSPVSYPNTDADANGREDHVILVPDQNDVSGFVSTLQNAIGTAASVEGNVLSNDSFGADGGYIQSITVNGVVYTFNGSNNVAESGSTPSGYVDHGTWIEVPTAMGGKLTFYFATTGAHAAGEWSYLAPTNVGGVETFNYVLRDGDGDTAGASLTVNVTKINELPTTTSAAASGAENTAIAVLLTGADPDGTVAAFVISSLPTNGTLMYNGTELHVGDLVPATGNQATIQFVPNANYFGSQTFQFAAQDNSGGVDATPATATITVNDTPPAPGIDNIITNAGVGNAFLVPEWAMLANDTNAGNQTLDITATSNNNGVTTNLATNPGNVTIVDTNPAGGTFSYTVSNGTTSAIGSATVSQDTVGIIDGTSGNDIIVAGPQTVSQVTKITFASSYDAGDVVSISVNGKTYSYEVPTGGKSGEQVYDALRGTIVDGVSLGNSLASAGVSWASNLTDSAVVLSGNAGQTFEVTSAISNGAPRVFTIDFDKNASGMSNGETISIIIGSTTYTAQESLSSGKTPDQYFDSAAAALLGKLQSASGVESVSYDAANNKFTITTTSDVTVSATSGASSSPTITSAPAATTNQPAPAVENHIGTPQQTTVAFASSYDAGDVVSLTVNGATFSYTVSNGGQTGEQVYDALKNVVAGSLTLTQALAAEGVTLPANLTGNAVKMIGYPGDTFSVTSGIINSFLHTVDFANNPNDFQGSSERITIYIGEHEYSAGYSSGFNDGGRFDSAAANLVTQLNQVPGVTASYAANSNTFTITTTFAATITGTSTSSNAGTSTDSSTGVEHSAPSVTTIAATTDTGFTLDGHGGNDILIGSGGDDFLIGGDGNDILFGGAGFDTLTGGTGADTFKLGNLDAADLITDYSGVGGEGDKIDLTGLFNAGSGNVSDFVHYNETTGVLSVDTNGTSGGASFVDVATLGSGGHPAASTVTIIFEDANGIHEITANNV</sequence>
<dbReference type="PRINTS" id="PR00313">
    <property type="entry name" value="CABNDNGRPT"/>
</dbReference>
<protein>
    <submittedName>
        <fullName evidence="2">DUF642 domain-containing protein</fullName>
    </submittedName>
</protein>
<feature type="region of interest" description="Disordered" evidence="1">
    <location>
        <begin position="3408"/>
        <end position="3442"/>
    </location>
</feature>
<dbReference type="Pfam" id="PF19116">
    <property type="entry name" value="DUF5801"/>
    <property type="match status" value="8"/>
</dbReference>
<dbReference type="InterPro" id="IPR006946">
    <property type="entry name" value="DGR2-like_dom"/>
</dbReference>
<feature type="compositionally biased region" description="Basic and acidic residues" evidence="1">
    <location>
        <begin position="719"/>
        <end position="730"/>
    </location>
</feature>
<dbReference type="Pfam" id="PF00353">
    <property type="entry name" value="HemolysinCabind"/>
    <property type="match status" value="1"/>
</dbReference>
<evidence type="ECO:0000256" key="1">
    <source>
        <dbReference type="SAM" id="MobiDB-lite"/>
    </source>
</evidence>
<dbReference type="CDD" id="cd00198">
    <property type="entry name" value="vWFA"/>
    <property type="match status" value="1"/>
</dbReference>
<feature type="region of interest" description="Disordered" evidence="1">
    <location>
        <begin position="3179"/>
        <end position="3198"/>
    </location>
</feature>
<dbReference type="Proteomes" id="UP000321062">
    <property type="component" value="Chromosome"/>
</dbReference>
<feature type="region of interest" description="Disordered" evidence="1">
    <location>
        <begin position="1433"/>
        <end position="1454"/>
    </location>
</feature>
<feature type="compositionally biased region" description="Polar residues" evidence="1">
    <location>
        <begin position="3408"/>
        <end position="3419"/>
    </location>
</feature>
<dbReference type="InterPro" id="IPR002035">
    <property type="entry name" value="VWF_A"/>
</dbReference>
<dbReference type="InterPro" id="IPR018511">
    <property type="entry name" value="Hemolysin-typ_Ca-bd_CS"/>
</dbReference>
<dbReference type="InterPro" id="IPR036465">
    <property type="entry name" value="vWFA_dom_sf"/>
</dbReference>
<evidence type="ECO:0000313" key="3">
    <source>
        <dbReference type="Proteomes" id="UP000321062"/>
    </source>
</evidence>
<dbReference type="SUPFAM" id="SSF49785">
    <property type="entry name" value="Galactose-binding domain-like"/>
    <property type="match status" value="2"/>
</dbReference>
<feature type="region of interest" description="Disordered" evidence="1">
    <location>
        <begin position="714"/>
        <end position="739"/>
    </location>
</feature>
<feature type="compositionally biased region" description="Low complexity" evidence="1">
    <location>
        <begin position="4523"/>
        <end position="4538"/>
    </location>
</feature>
<dbReference type="NCBIfam" id="TIGR03661">
    <property type="entry name" value="T1SS_VCA0849"/>
    <property type="match status" value="1"/>
</dbReference>
<feature type="compositionally biased region" description="Basic and acidic residues" evidence="1">
    <location>
        <begin position="1"/>
        <end position="22"/>
    </location>
</feature>
<dbReference type="PROSITE" id="PS00330">
    <property type="entry name" value="HEMOLYSIN_CALCIUM"/>
    <property type="match status" value="3"/>
</dbReference>
<dbReference type="Pfam" id="PF17963">
    <property type="entry name" value="Big_9"/>
    <property type="match status" value="2"/>
</dbReference>
<gene>
    <name evidence="2" type="ORF">FNA67_07500</name>
</gene>
<dbReference type="InterPro" id="IPR011049">
    <property type="entry name" value="Serralysin-like_metalloprot_C"/>
</dbReference>
<dbReference type="Gene3D" id="3.40.50.410">
    <property type="entry name" value="von Willebrand factor, type A domain"/>
    <property type="match status" value="1"/>
</dbReference>
<dbReference type="KEGG" id="yti:FNA67_07500"/>
<dbReference type="GO" id="GO:0005509">
    <property type="term" value="F:calcium ion binding"/>
    <property type="evidence" value="ECO:0007669"/>
    <property type="project" value="InterPro"/>
</dbReference>
<dbReference type="InterPro" id="IPR019960">
    <property type="entry name" value="T1SS_VCA0849"/>
</dbReference>
<feature type="compositionally biased region" description="Polar residues" evidence="1">
    <location>
        <begin position="1433"/>
        <end position="1443"/>
    </location>
</feature>
<evidence type="ECO:0000313" key="2">
    <source>
        <dbReference type="EMBL" id="QEE20025.1"/>
    </source>
</evidence>
<reference evidence="2 3" key="1">
    <citation type="journal article" date="2015" name="Int. J. Syst. Evol. Microbiol.">
        <title>Youhaiella tibetensis gen. nov., sp. nov., isolated from subsurface sediment.</title>
        <authorList>
            <person name="Wang Y.X."/>
            <person name="Huang F.Q."/>
            <person name="Nogi Y."/>
            <person name="Pang S.J."/>
            <person name="Wang P.K."/>
            <person name="Lv J."/>
        </authorList>
    </citation>
    <scope>NUCLEOTIDE SEQUENCE [LARGE SCALE GENOMIC DNA]</scope>
    <source>
        <strain evidence="3">fig4</strain>
    </source>
</reference>
<dbReference type="InterPro" id="IPR040853">
    <property type="entry name" value="RapA2_cadherin-like"/>
</dbReference>
<dbReference type="RefSeq" id="WP_147655580.1">
    <property type="nucleotide sequence ID" value="NZ_BMFM01000001.1"/>
</dbReference>
<dbReference type="PROSITE" id="PS50234">
    <property type="entry name" value="VWFA"/>
    <property type="match status" value="1"/>
</dbReference>
<feature type="region of interest" description="Disordered" evidence="1">
    <location>
        <begin position="1"/>
        <end position="28"/>
    </location>
</feature>